<comment type="caution">
    <text evidence="3">The sequence shown here is derived from an EMBL/GenBank/DDBJ whole genome shotgun (WGS) entry which is preliminary data.</text>
</comment>
<proteinExistence type="predicted"/>
<dbReference type="PANTHER" id="PTHR45884">
    <property type="entry name" value="N-ACETYLTRANSFERASE ECO"/>
    <property type="match status" value="1"/>
</dbReference>
<name>A0A8S1CX69_9INSE</name>
<evidence type="ECO:0000259" key="2">
    <source>
        <dbReference type="Pfam" id="PF13878"/>
    </source>
</evidence>
<feature type="region of interest" description="Disordered" evidence="1">
    <location>
        <begin position="76"/>
        <end position="117"/>
    </location>
</feature>
<dbReference type="PANTHER" id="PTHR45884:SF2">
    <property type="entry name" value="N-ACETYLTRANSFERASE ECO"/>
    <property type="match status" value="1"/>
</dbReference>
<dbReference type="GO" id="GO:0000785">
    <property type="term" value="C:chromatin"/>
    <property type="evidence" value="ECO:0007669"/>
    <property type="project" value="TreeGrafter"/>
</dbReference>
<protein>
    <recommendedName>
        <fullName evidence="2">N-acetyltransferase ESCO zinc-finger domain-containing protein</fullName>
    </recommendedName>
</protein>
<keyword evidence="4" id="KW-1185">Reference proteome</keyword>
<dbReference type="Proteomes" id="UP000494165">
    <property type="component" value="Unassembled WGS sequence"/>
</dbReference>
<accession>A0A8S1CX69</accession>
<feature type="compositionally biased region" description="Basic residues" evidence="1">
    <location>
        <begin position="95"/>
        <end position="115"/>
    </location>
</feature>
<feature type="region of interest" description="Disordered" evidence="1">
    <location>
        <begin position="1"/>
        <end position="22"/>
    </location>
</feature>
<evidence type="ECO:0000256" key="1">
    <source>
        <dbReference type="SAM" id="MobiDB-lite"/>
    </source>
</evidence>
<feature type="domain" description="N-acetyltransferase ESCO zinc-finger" evidence="2">
    <location>
        <begin position="302"/>
        <end position="341"/>
    </location>
</feature>
<dbReference type="OrthoDB" id="428854at2759"/>
<dbReference type="AlphaFoldDB" id="A0A8S1CX69"/>
<dbReference type="Pfam" id="PF13878">
    <property type="entry name" value="zf-C2H2_3"/>
    <property type="match status" value="1"/>
</dbReference>
<evidence type="ECO:0000313" key="3">
    <source>
        <dbReference type="EMBL" id="CAB3372638.1"/>
    </source>
</evidence>
<gene>
    <name evidence="3" type="ORF">CLODIP_2_CD04395</name>
</gene>
<reference evidence="3 4" key="1">
    <citation type="submission" date="2020-04" db="EMBL/GenBank/DDBJ databases">
        <authorList>
            <person name="Alioto T."/>
            <person name="Alioto T."/>
            <person name="Gomez Garrido J."/>
        </authorList>
    </citation>
    <scope>NUCLEOTIDE SEQUENCE [LARGE SCALE GENOMIC DNA]</scope>
</reference>
<evidence type="ECO:0000313" key="4">
    <source>
        <dbReference type="Proteomes" id="UP000494165"/>
    </source>
</evidence>
<dbReference type="GO" id="GO:0061733">
    <property type="term" value="F:protein-lysine-acetyltransferase activity"/>
    <property type="evidence" value="ECO:0007669"/>
    <property type="project" value="TreeGrafter"/>
</dbReference>
<organism evidence="3 4">
    <name type="scientific">Cloeon dipterum</name>
    <dbReference type="NCBI Taxonomy" id="197152"/>
    <lineage>
        <taxon>Eukaryota</taxon>
        <taxon>Metazoa</taxon>
        <taxon>Ecdysozoa</taxon>
        <taxon>Arthropoda</taxon>
        <taxon>Hexapoda</taxon>
        <taxon>Insecta</taxon>
        <taxon>Pterygota</taxon>
        <taxon>Palaeoptera</taxon>
        <taxon>Ephemeroptera</taxon>
        <taxon>Pisciforma</taxon>
        <taxon>Baetidae</taxon>
        <taxon>Cloeon</taxon>
    </lineage>
</organism>
<dbReference type="GO" id="GO:0007064">
    <property type="term" value="P:mitotic sister chromatid cohesion"/>
    <property type="evidence" value="ECO:0007669"/>
    <property type="project" value="TreeGrafter"/>
</dbReference>
<dbReference type="EMBL" id="CADEPI010000075">
    <property type="protein sequence ID" value="CAB3372638.1"/>
    <property type="molecule type" value="Genomic_DNA"/>
</dbReference>
<sequence length="418" mass="46778">MSNMNYSPPSSPEQNSLSDPIVIPETPVKSIATETPGLLPEFRNLLKVPGSSENQDEANKKVSAARNLSMLFNQKKPAPKLGNMTKKISSAPRKSATKRRKSNIGHAIKRPKHGVHNPVALSDNVKAILEKKKAFAISTNSDKDVVQIQTQVDSLLGALTEPLQEDKHLNERMEEINKLIHIVDNPVVENTPQEAAKVLDESEMDLLIDKILGCPTPLSPQPNCMLPEPELMDFEQVVSRVDSTPEADLFAEEEEEETNIKKLFPVFIKGATNKNMESSLKSSNVSKSSTVLPFKDSGDKEQMILDAGQKKYGQVECQKCGCVYDPDDRKDVENHLEYHNRNNVILRHKGWKNERIVALCPNDGRIIQIIKSDPSLWWRRIKEVLVTIDFELGIVGGEDLEEHKNCTVILHFTALIKS</sequence>
<dbReference type="InterPro" id="IPR028005">
    <property type="entry name" value="AcTrfase_ESCO_Znf_dom"/>
</dbReference>
<dbReference type="GO" id="GO:0005634">
    <property type="term" value="C:nucleus"/>
    <property type="evidence" value="ECO:0007669"/>
    <property type="project" value="TreeGrafter"/>
</dbReference>